<dbReference type="PROSITE" id="PS50245">
    <property type="entry name" value="CAP_GLY_2"/>
    <property type="match status" value="1"/>
</dbReference>
<dbReference type="Gene3D" id="2.30.30.190">
    <property type="entry name" value="CAP Gly-rich-like domain"/>
    <property type="match status" value="1"/>
</dbReference>
<dbReference type="Pfam" id="PF01302">
    <property type="entry name" value="CAP_GLY"/>
    <property type="match status" value="1"/>
</dbReference>
<dbReference type="SUPFAM" id="SSF74924">
    <property type="entry name" value="Cap-Gly domain"/>
    <property type="match status" value="1"/>
</dbReference>
<keyword evidence="5" id="KW-1185">Reference proteome</keyword>
<feature type="coiled-coil region" evidence="1">
    <location>
        <begin position="854"/>
        <end position="1101"/>
    </location>
</feature>
<dbReference type="OrthoDB" id="2130750at2759"/>
<protein>
    <submittedName>
        <fullName evidence="4">CAP-Gly domain protein</fullName>
    </submittedName>
</protein>
<comment type="caution">
    <text evidence="4">The sequence shown here is derived from an EMBL/GenBank/DDBJ whole genome shotgun (WGS) entry which is preliminary data.</text>
</comment>
<evidence type="ECO:0000313" key="4">
    <source>
        <dbReference type="EMBL" id="PJF17209.1"/>
    </source>
</evidence>
<evidence type="ECO:0000256" key="1">
    <source>
        <dbReference type="SAM" id="Coils"/>
    </source>
</evidence>
<keyword evidence="1" id="KW-0175">Coiled coil</keyword>
<feature type="region of interest" description="Disordered" evidence="2">
    <location>
        <begin position="1196"/>
        <end position="1218"/>
    </location>
</feature>
<dbReference type="InterPro" id="IPR028750">
    <property type="entry name" value="CEP350/CC187"/>
</dbReference>
<gene>
    <name evidence="4" type="ORF">PSACC_03001</name>
</gene>
<dbReference type="GO" id="GO:0008017">
    <property type="term" value="F:microtubule binding"/>
    <property type="evidence" value="ECO:0007669"/>
    <property type="project" value="InterPro"/>
</dbReference>
<sequence length="1218" mass="138494">MFSVGDRVSLDDGSTGTLRFLGPTQFRQGVWAGIELDNSTGKHDGTVEGVEYFRTEPNKAVFVHPSKLASEGRSARLRKNSAPTHGEWSSKTPLTEEWSGRAPPITTEQVKTPVQTTITKSLPMITTKQSYSAATAHVQTPPTMAKLDVELLREKNSSAISNVNDTDKYSLANMELELEKRHAEMQHAKSGLNALRLQISDHQDISDYLLNRERLLAALDHYEKSLGRYDRQAKRVNFLQLKAEREKTASSNPKEAAAMKESQRFLEQDKEALLNERLELAQRLEEAKNKVFGAEETLRLVQEQLQAKDEIEDNLKAQIRENASNVANLNRDRSVLRKEIADLRAKFSELVSSDTSPQLRELTAELNTVKQKYEALVGENKTLTGARNEILAQEADDLEKLNSETVAVCRKYEERIKEKEEEIRLLHKENAKISELLQEVDFLKKEKELGNAQVSNLQSKLIDYQDAAQLEVKHRAQIEALRTSLEENYIKFTAEAAEKDARIEELQRQVASISRPHSNKEAVLSIVSSADANSQVSLERIASQLVEEQHKFAELYKAKETQEKYLMHQIAKYKRRYANQAQFVVGKSETPLSSEREDDFDLKVSELQAEIDSLKRDRDELEKKKDTELYAIQLRLSATELERDKAKAKIEEFSGPLVRNQSEVDILKKEIDDLVRERDILRSALHDDSGKFRNATTELDGANHRIDTLTELLNTRTDELARLEASHRETLKSVRSQEVVIENLKREYGSKSRVSETNAEILQKKIEDLQHELQVKYSEDKPLEKIIKERNDYAQALEQSRLECERLQKAAQNADSREVEILRMKIQELQTSQRGSTEGLMVIDTDGQKPTAAVSRLEEDLKTAREMLQDKESLITKLTKQKDSLEKLQETYLRDGSLSQHDISKLDSLYDELRHLRVQNEKLEQALATAQERCRELETTPSVSGGNADSHALQRTLDEEIKKRKELESHNTHKKEMLDLAEKELLDLQQRIADLENTDESRKRLAVKFNALKEDLQLAGERLSVKEEEIQQLRTRLEEIVQPGKEGSESDVVKRLQAENDQVTAEKVHLKRMNVSLEHEKALLEAELITIREALKTLKTEVGIKQQHALLTKAGHLIDELHQTHQESSWRILNPIKSVASFMRIYKPADVDVEKLHEEYEELLASLEAHGAGRTPGLVLDGNVCSICKQTGHAADQCGSGSSRDPGIAINDPNPFSA</sequence>
<evidence type="ECO:0000313" key="5">
    <source>
        <dbReference type="Proteomes" id="UP000240830"/>
    </source>
</evidence>
<feature type="coiled-coil region" evidence="1">
    <location>
        <begin position="597"/>
        <end position="726"/>
    </location>
</feature>
<dbReference type="GO" id="GO:0034453">
    <property type="term" value="P:microtubule anchoring"/>
    <property type="evidence" value="ECO:0007669"/>
    <property type="project" value="InterPro"/>
</dbReference>
<accession>A0A2H9THL8</accession>
<reference evidence="4 5" key="1">
    <citation type="submission" date="2016-10" db="EMBL/GenBank/DDBJ databases">
        <title>The genome of Paramicrosporidium saccamoebae is the missing link in understanding Cryptomycota and Microsporidia evolution.</title>
        <authorList>
            <person name="Quandt C.A."/>
            <person name="Beaudet D."/>
            <person name="Corsaro D."/>
            <person name="Michel R."/>
            <person name="Corradi N."/>
            <person name="James T."/>
        </authorList>
    </citation>
    <scope>NUCLEOTIDE SEQUENCE [LARGE SCALE GENOMIC DNA]</scope>
    <source>
        <strain evidence="4 5">KSL3</strain>
    </source>
</reference>
<evidence type="ECO:0000259" key="3">
    <source>
        <dbReference type="PROSITE" id="PS50245"/>
    </source>
</evidence>
<feature type="coiled-coil region" evidence="1">
    <location>
        <begin position="752"/>
        <end position="817"/>
    </location>
</feature>
<feature type="coiled-coil region" evidence="1">
    <location>
        <begin position="256"/>
        <end position="453"/>
    </location>
</feature>
<dbReference type="InterPro" id="IPR000938">
    <property type="entry name" value="CAP-Gly_domain"/>
</dbReference>
<name>A0A2H9THL8_9FUNG</name>
<dbReference type="PROSITE" id="PS00845">
    <property type="entry name" value="CAP_GLY_1"/>
    <property type="match status" value="1"/>
</dbReference>
<dbReference type="AlphaFoldDB" id="A0A2H9THL8"/>
<dbReference type="PANTHER" id="PTHR13958">
    <property type="entry name" value="CENTROSOME-ASSOCIATED PROTEIN 350"/>
    <property type="match status" value="1"/>
</dbReference>
<dbReference type="SMART" id="SM01052">
    <property type="entry name" value="CAP_GLY"/>
    <property type="match status" value="1"/>
</dbReference>
<dbReference type="PANTHER" id="PTHR13958:SF3">
    <property type="entry name" value="CAP-GLY DOMAIN-CONTAINING PROTEIN-RELATED"/>
    <property type="match status" value="1"/>
</dbReference>
<feature type="domain" description="CAP-Gly" evidence="3">
    <location>
        <begin position="22"/>
        <end position="64"/>
    </location>
</feature>
<dbReference type="InterPro" id="IPR036859">
    <property type="entry name" value="CAP-Gly_dom_sf"/>
</dbReference>
<evidence type="ECO:0000256" key="2">
    <source>
        <dbReference type="SAM" id="MobiDB-lite"/>
    </source>
</evidence>
<dbReference type="Proteomes" id="UP000240830">
    <property type="component" value="Unassembled WGS sequence"/>
</dbReference>
<organism evidence="4 5">
    <name type="scientific">Paramicrosporidium saccamoebae</name>
    <dbReference type="NCBI Taxonomy" id="1246581"/>
    <lineage>
        <taxon>Eukaryota</taxon>
        <taxon>Fungi</taxon>
        <taxon>Fungi incertae sedis</taxon>
        <taxon>Cryptomycota</taxon>
        <taxon>Cryptomycota incertae sedis</taxon>
        <taxon>Paramicrosporidium</taxon>
    </lineage>
</organism>
<proteinExistence type="predicted"/>
<feature type="region of interest" description="Disordered" evidence="2">
    <location>
        <begin position="72"/>
        <end position="100"/>
    </location>
</feature>
<dbReference type="EMBL" id="MTSL01000186">
    <property type="protein sequence ID" value="PJF17209.1"/>
    <property type="molecule type" value="Genomic_DNA"/>
</dbReference>
<feature type="compositionally biased region" description="Polar residues" evidence="2">
    <location>
        <begin position="81"/>
        <end position="93"/>
    </location>
</feature>
<dbReference type="STRING" id="1246581.A0A2H9THL8"/>